<dbReference type="EC" id="6.3.5.3" evidence="8"/>
<dbReference type="NCBIfam" id="TIGR01736">
    <property type="entry name" value="FGAM_synth_II"/>
    <property type="match status" value="1"/>
</dbReference>
<dbReference type="Pfam" id="PF00586">
    <property type="entry name" value="AIRS"/>
    <property type="match status" value="2"/>
</dbReference>
<comment type="catalytic activity">
    <reaction evidence="8">
        <text>N(2)-formyl-N(1)-(5-phospho-beta-D-ribosyl)glycinamide + L-glutamine + ATP + H2O = 2-formamido-N(1)-(5-O-phospho-beta-D-ribosyl)acetamidine + L-glutamate + ADP + phosphate + H(+)</text>
        <dbReference type="Rhea" id="RHEA:17129"/>
        <dbReference type="ChEBI" id="CHEBI:15377"/>
        <dbReference type="ChEBI" id="CHEBI:15378"/>
        <dbReference type="ChEBI" id="CHEBI:29985"/>
        <dbReference type="ChEBI" id="CHEBI:30616"/>
        <dbReference type="ChEBI" id="CHEBI:43474"/>
        <dbReference type="ChEBI" id="CHEBI:58359"/>
        <dbReference type="ChEBI" id="CHEBI:147286"/>
        <dbReference type="ChEBI" id="CHEBI:147287"/>
        <dbReference type="ChEBI" id="CHEBI:456216"/>
        <dbReference type="EC" id="6.3.5.3"/>
    </reaction>
</comment>
<keyword evidence="5 8" id="KW-0658">Purine biosynthesis</keyword>
<dbReference type="InterPro" id="IPR041609">
    <property type="entry name" value="PurL_linker"/>
</dbReference>
<dbReference type="CDD" id="cd02203">
    <property type="entry name" value="PurL_repeat1"/>
    <property type="match status" value="1"/>
</dbReference>
<dbReference type="InterPro" id="IPR003850">
    <property type="entry name" value="PurS"/>
</dbReference>
<feature type="active site" description="Proton acceptor" evidence="8">
    <location>
        <position position="367"/>
    </location>
</feature>
<evidence type="ECO:0000313" key="12">
    <source>
        <dbReference type="EMBL" id="GLV58239.1"/>
    </source>
</evidence>
<dbReference type="InterPro" id="IPR010918">
    <property type="entry name" value="PurM-like_C_dom"/>
</dbReference>
<evidence type="ECO:0000256" key="5">
    <source>
        <dbReference type="ARBA" id="ARBA00022755"/>
    </source>
</evidence>
<comment type="function">
    <text evidence="8">Part of the phosphoribosylformylglycinamidine synthase complex involved in the purines biosynthetic pathway. Catalyzes the ATP-dependent conversion of formylglycinamide ribonucleotide (FGAR) and glutamine to yield formylglycinamidine ribonucleotide (FGAM) and glutamate. The FGAM synthase complex is composed of three subunits. PurQ produces an ammonia molecule by converting glutamine to glutamate. PurL transfers the ammonia molecule to FGAR to form FGAM in an ATP-dependent manner. PurS interacts with PurQ and PurL and is thought to assist in the transfer of the ammonia molecule from PurQ to PurL.</text>
</comment>
<feature type="domain" description="PurM-like N-terminal" evidence="9">
    <location>
        <begin position="733"/>
        <end position="836"/>
    </location>
</feature>
<dbReference type="InterPro" id="IPR036676">
    <property type="entry name" value="PurM-like_C_sf"/>
</dbReference>
<keyword evidence="2 8" id="KW-0436">Ligase</keyword>
<feature type="domain" description="PurM-like C-terminal" evidence="10">
    <location>
        <begin position="480"/>
        <end position="634"/>
    </location>
</feature>
<dbReference type="Gene3D" id="3.30.1280.10">
    <property type="entry name" value="Phosphoribosylformylglycinamidine synthase subunit PurS"/>
    <property type="match status" value="1"/>
</dbReference>
<feature type="binding site" evidence="8">
    <location>
        <position position="832"/>
    </location>
    <ligand>
        <name>ATP</name>
        <dbReference type="ChEBI" id="CHEBI:30616"/>
    </ligand>
</feature>
<feature type="binding site" evidence="8">
    <location>
        <position position="365"/>
    </location>
    <ligand>
        <name>Mg(2+)</name>
        <dbReference type="ChEBI" id="CHEBI:18420"/>
        <label>1</label>
    </ligand>
</feature>
<evidence type="ECO:0000256" key="6">
    <source>
        <dbReference type="ARBA" id="ARBA00022840"/>
    </source>
</evidence>
<dbReference type="InterPro" id="IPR036604">
    <property type="entry name" value="PurS-like_sf"/>
</dbReference>
<evidence type="ECO:0000256" key="7">
    <source>
        <dbReference type="ARBA" id="ARBA00022842"/>
    </source>
</evidence>
<dbReference type="EMBL" id="BSRI01000002">
    <property type="protein sequence ID" value="GLV58239.1"/>
    <property type="molecule type" value="Genomic_DNA"/>
</dbReference>
<sequence>MDETSAVILFTSSHLMSFIRHRGTSQDQRNVTLYQIEVRAAADRHDVHAHQLVHEILQLPTKHLPSLAELSADTPQPTLRTAQLYRIQGDLSTEQIDQLIQQLLVDPVVQEATYTAEGQPTRNTETGHIVDVFFHAGVTDTLAESVMAGAQMVGITGIEAVETGRRYVLDGRLSEADAHSIARSLLFNAVIQHYTLDPFQGSTTAQPIHDLPPVTAAQADGQTTDISSTDHAQHAVRTIFLSGMNDEQLMEVSRAGLLSLNLEEMRTIQRHYRDQGREPTDVELETLAQTWSEHCSHKTFKATVQYREIDAQGHTIESETIEGLLKRYIVSATDKVKQDWLVSAFSDNAGIIRLTDTQDVAFKVETHNHPSAIEPFGGANTGVGGVIRDVVGVSAQPIACTDILCFGPLDTPADELPAGVLTPRRIASGVVNGVRDYGNKMGIPTVNGAILYHPGYTYNPLVFCGCLGILPHGSHPTTVEPGDLIVSLGGRTGRDGVHGATFSSGEMSLEINTQAGTAVQIGAPITEKKVTDVIIQARDRRLYHAITDCGAGGFSSAIGEMGSKTGARVELSKAPLKYQGLAPWEIWLSEAQERMVLAVPPAHLDQLLEICAIEEVEASILGTFTGDHRLTLTYNGQVVADMDMEFLHDGLPRKTLDALWKQPENRAADKTSIDNESHVPQGVTGSLAPTLLALLRHPSIASKEEVVRRYDHEVQGGTVRKPLVGRAGNGPGDAAVLQPLIEEDPDSKAGVVLSNGVNPLYGKIDPYHMAVNAVDEALRNLTAVGGDVTHAAILDNFCWGNPTDPEQLGLLVRAVKGCHDAAVGFGTPFISGKDSLNNEYRADGQRFPVIPTLVISAVSVIKDVTPTVDMALKTPGNLLYQVGGTRNEMAGSHYGELIDTDSFARLFPLTRVPQVRIAHARQTMATLGAAIQRGLVRSCHDLSEGGLAVAAAEMSLAGMRGATLHINRFGLQSADGLSSSAVAIAKLFSESATRFLVEVTPEQLGAFENYMHANGVEELYRIGSVNNTSRFTVQNGEEELFNVGIDELQTSWKGGRA</sequence>
<evidence type="ECO:0000256" key="8">
    <source>
        <dbReference type="HAMAP-Rule" id="MF_00420"/>
    </source>
</evidence>
<comment type="subunit">
    <text evidence="8">Monomer. Part of the FGAM synthase complex composed of 1 PurL, 1 PurQ and 2 PurS subunits.</text>
</comment>
<keyword evidence="4 8" id="KW-0547">Nucleotide-binding</keyword>
<dbReference type="PANTHER" id="PTHR43555:SF1">
    <property type="entry name" value="PHOSPHORIBOSYLFORMYLGLYCINAMIDINE SYNTHASE SUBUNIT PURL"/>
    <property type="match status" value="1"/>
</dbReference>
<dbReference type="InterPro" id="IPR036921">
    <property type="entry name" value="PurM-like_N_sf"/>
</dbReference>
<feature type="binding site" evidence="8">
    <location>
        <position position="548"/>
    </location>
    <ligand>
        <name>Mg(2+)</name>
        <dbReference type="ChEBI" id="CHEBI:18420"/>
        <label>2</label>
    </ligand>
</feature>
<feature type="binding site" evidence="8">
    <location>
        <position position="388"/>
    </location>
    <ligand>
        <name>substrate</name>
    </ligand>
</feature>
<evidence type="ECO:0000256" key="4">
    <source>
        <dbReference type="ARBA" id="ARBA00022741"/>
    </source>
</evidence>
<keyword evidence="1 8" id="KW-0963">Cytoplasm</keyword>
<feature type="binding site" evidence="8">
    <location>
        <position position="389"/>
    </location>
    <ligand>
        <name>Mg(2+)</name>
        <dbReference type="ChEBI" id="CHEBI:18420"/>
        <label>2</label>
    </ligand>
</feature>
<evidence type="ECO:0000256" key="2">
    <source>
        <dbReference type="ARBA" id="ARBA00022598"/>
    </source>
</evidence>
<protein>
    <recommendedName>
        <fullName evidence="8">Phosphoribosylformylglycinamidine synthase subunit PurL</fullName>
        <shortName evidence="8">FGAM synthase</shortName>
        <ecNumber evidence="8">6.3.5.3</ecNumber>
    </recommendedName>
    <alternativeName>
        <fullName evidence="8">Formylglycinamide ribonucleotide amidotransferase subunit II</fullName>
        <shortName evidence="8">FGAR amidotransferase II</shortName>
        <shortName evidence="8">FGAR-AT II</shortName>
    </alternativeName>
    <alternativeName>
        <fullName evidence="8">Glutamine amidotransferase PurL</fullName>
    </alternativeName>
    <alternativeName>
        <fullName evidence="8">Phosphoribosylformylglycinamidine synthase subunit II</fullName>
    </alternativeName>
</protein>
<dbReference type="Gene3D" id="1.10.8.750">
    <property type="entry name" value="Phosphoribosylformylglycinamidine synthase, linker domain"/>
    <property type="match status" value="1"/>
</dbReference>
<comment type="caution">
    <text evidence="12">The sequence shown here is derived from an EMBL/GenBank/DDBJ whole genome shotgun (WGS) entry which is preliminary data.</text>
</comment>
<feature type="binding site" evidence="8">
    <location>
        <position position="520"/>
    </location>
    <ligand>
        <name>substrate</name>
    </ligand>
</feature>
<feature type="binding site" evidence="8">
    <location>
        <position position="363"/>
    </location>
    <ligand>
        <name>ATP</name>
        <dbReference type="ChEBI" id="CHEBI:30616"/>
    </ligand>
</feature>
<dbReference type="SUPFAM" id="SSF55326">
    <property type="entry name" value="PurM N-terminal domain-like"/>
    <property type="match status" value="2"/>
</dbReference>
<feature type="domain" description="PurM-like C-terminal" evidence="10">
    <location>
        <begin position="875"/>
        <end position="1033"/>
    </location>
</feature>
<dbReference type="Proteomes" id="UP001344906">
    <property type="component" value="Unassembled WGS sequence"/>
</dbReference>
<keyword evidence="3 8" id="KW-0479">Metal-binding</keyword>
<evidence type="ECO:0000259" key="10">
    <source>
        <dbReference type="Pfam" id="PF02769"/>
    </source>
</evidence>
<dbReference type="Pfam" id="PF02700">
    <property type="entry name" value="PurS"/>
    <property type="match status" value="1"/>
</dbReference>
<comment type="pathway">
    <text evidence="8">Purine metabolism; IMP biosynthesis via de novo pathway; 5-amino-1-(5-phospho-D-ribosyl)imidazole from N(2)-formyl-N(1)-(5-phospho-D-ribosyl)glycinamide: step 1/2.</text>
</comment>
<dbReference type="Gene3D" id="3.90.650.10">
    <property type="entry name" value="PurM-like C-terminal domain"/>
    <property type="match status" value="2"/>
</dbReference>
<evidence type="ECO:0000259" key="11">
    <source>
        <dbReference type="Pfam" id="PF18072"/>
    </source>
</evidence>
<organism evidence="12 13">
    <name type="scientific">Dictyobacter halimunensis</name>
    <dbReference type="NCBI Taxonomy" id="3026934"/>
    <lineage>
        <taxon>Bacteria</taxon>
        <taxon>Bacillati</taxon>
        <taxon>Chloroflexota</taxon>
        <taxon>Ktedonobacteria</taxon>
        <taxon>Ktedonobacterales</taxon>
        <taxon>Dictyobacteraceae</taxon>
        <taxon>Dictyobacter</taxon>
    </lineage>
</organism>
<feature type="binding site" evidence="8">
    <location>
        <position position="795"/>
    </location>
    <ligand>
        <name>ATP</name>
        <dbReference type="ChEBI" id="CHEBI:30616"/>
    </ligand>
</feature>
<evidence type="ECO:0000259" key="9">
    <source>
        <dbReference type="Pfam" id="PF00586"/>
    </source>
</evidence>
<keyword evidence="13" id="KW-1185">Reference proteome</keyword>
<dbReference type="PANTHER" id="PTHR43555">
    <property type="entry name" value="PHOSPHORIBOSYLFORMYLGLYCINAMIDINE SYNTHASE SUBUNIT PURL"/>
    <property type="match status" value="1"/>
</dbReference>
<comment type="subcellular location">
    <subcellularLocation>
        <location evidence="8">Cytoplasm</location>
    </subcellularLocation>
</comment>
<dbReference type="Pfam" id="PF18072">
    <property type="entry name" value="FGAR-AT_linker"/>
    <property type="match status" value="1"/>
</dbReference>
<dbReference type="Gene3D" id="3.30.1330.10">
    <property type="entry name" value="PurM-like, N-terminal domain"/>
    <property type="match status" value="2"/>
</dbReference>
<gene>
    <name evidence="8 12" type="primary">purL</name>
    <name evidence="12" type="ORF">KDH_50720</name>
</gene>
<evidence type="ECO:0000256" key="3">
    <source>
        <dbReference type="ARBA" id="ARBA00022723"/>
    </source>
</evidence>
<feature type="active site" evidence="8">
    <location>
        <position position="294"/>
    </location>
</feature>
<keyword evidence="7 8" id="KW-0460">Magnesium</keyword>
<name>A0ABQ6FVF4_9CHLR</name>
<dbReference type="HAMAP" id="MF_00420">
    <property type="entry name" value="PurL_2"/>
    <property type="match status" value="1"/>
</dbReference>
<dbReference type="Pfam" id="PF02769">
    <property type="entry name" value="AIRS_C"/>
    <property type="match status" value="2"/>
</dbReference>
<comment type="similarity">
    <text evidence="8">Belongs to the FGAMS family.</text>
</comment>
<dbReference type="CDD" id="cd02204">
    <property type="entry name" value="PurL_repeat2"/>
    <property type="match status" value="1"/>
</dbReference>
<dbReference type="InterPro" id="IPR010074">
    <property type="entry name" value="PRibForGlyAmidine_synth_PurL"/>
</dbReference>
<reference evidence="12 13" key="1">
    <citation type="submission" date="2023-02" db="EMBL/GenBank/DDBJ databases">
        <title>Dictyobacter halimunensis sp. nov., a new member of the class Ktedonobacteria from forest soil in a geothermal area.</title>
        <authorList>
            <person name="Rachmania M.K."/>
            <person name="Ningsih F."/>
            <person name="Sakai Y."/>
            <person name="Yabe S."/>
            <person name="Yokota A."/>
            <person name="Sjamsuridzal W."/>
        </authorList>
    </citation>
    <scope>NUCLEOTIDE SEQUENCE [LARGE SCALE GENOMIC DNA]</scope>
    <source>
        <strain evidence="12 13">S3.2.2.5</strain>
    </source>
</reference>
<dbReference type="SUPFAM" id="SSF56042">
    <property type="entry name" value="PurM C-terminal domain-like"/>
    <property type="match status" value="2"/>
</dbReference>
<feature type="domain" description="PurM-like N-terminal" evidence="9">
    <location>
        <begin position="347"/>
        <end position="469"/>
    </location>
</feature>
<dbReference type="InterPro" id="IPR016188">
    <property type="entry name" value="PurM-like_N"/>
</dbReference>
<evidence type="ECO:0000313" key="13">
    <source>
        <dbReference type="Proteomes" id="UP001344906"/>
    </source>
</evidence>
<keyword evidence="6 8" id="KW-0067">ATP-binding</keyword>
<accession>A0ABQ6FVF4</accession>
<feature type="binding site" evidence="8">
    <location>
        <position position="835"/>
    </location>
    <ligand>
        <name>substrate</name>
    </ligand>
</feature>
<comment type="caution">
    <text evidence="8">Lacks conserved residue(s) required for the propagation of feature annotation.</text>
</comment>
<evidence type="ECO:0000256" key="1">
    <source>
        <dbReference type="ARBA" id="ARBA00022490"/>
    </source>
</evidence>
<proteinExistence type="inferred from homology"/>
<feature type="domain" description="Phosphoribosylformylglycinamidine synthase linker" evidence="11">
    <location>
        <begin position="250"/>
        <end position="298"/>
    </location>
</feature>
<dbReference type="SUPFAM" id="SSF82697">
    <property type="entry name" value="PurS-like"/>
    <property type="match status" value="1"/>
</dbReference>